<accession>N0BNA5</accession>
<dbReference type="RefSeq" id="WP_015591388.1">
    <property type="nucleotide sequence ID" value="NC_021169.1"/>
</dbReference>
<reference evidence="2 3" key="1">
    <citation type="journal article" date="2013" name="Genome Announc.">
        <title>Complete Genome Sequence of the Thermophilic and Facultatively Chemolithoautotrophic Sulfate Reducer Archaeoglobus sulfaticallidus Strain PM70-1T.</title>
        <authorList>
            <person name="Stokke R."/>
            <person name="Hocking W.P."/>
            <person name="Steinsbu B.O."/>
            <person name="Steen I.H."/>
        </authorList>
    </citation>
    <scope>NUCLEOTIDE SEQUENCE [LARGE SCALE GENOMIC DNA]</scope>
    <source>
        <strain evidence="2">PM70-1</strain>
    </source>
</reference>
<dbReference type="Gene3D" id="1.10.1060.10">
    <property type="entry name" value="Alpha-helical ferredoxin"/>
    <property type="match status" value="1"/>
</dbReference>
<dbReference type="GO" id="GO:0051536">
    <property type="term" value="F:iron-sulfur cluster binding"/>
    <property type="evidence" value="ECO:0007669"/>
    <property type="project" value="InterPro"/>
</dbReference>
<dbReference type="PANTHER" id="PTHR40447">
    <property type="entry name" value="ANAEROBIC SULFITE REDUCTASE SUBUNIT A"/>
    <property type="match status" value="1"/>
</dbReference>
<dbReference type="PROSITE" id="PS51379">
    <property type="entry name" value="4FE4S_FER_2"/>
    <property type="match status" value="2"/>
</dbReference>
<proteinExistence type="predicted"/>
<evidence type="ECO:0000259" key="1">
    <source>
        <dbReference type="PROSITE" id="PS51379"/>
    </source>
</evidence>
<dbReference type="OrthoDB" id="23833at2157"/>
<dbReference type="PANTHER" id="PTHR40447:SF1">
    <property type="entry name" value="ANAEROBIC SULFITE REDUCTASE SUBUNIT A"/>
    <property type="match status" value="1"/>
</dbReference>
<dbReference type="AlphaFoldDB" id="N0BNA5"/>
<dbReference type="HOGENOM" id="CLU_046702_0_0_2"/>
<dbReference type="STRING" id="387631.Asulf_01819"/>
<protein>
    <recommendedName>
        <fullName evidence="1">4Fe-4S ferredoxin-type domain-containing protein</fullName>
    </recommendedName>
</protein>
<evidence type="ECO:0000313" key="3">
    <source>
        <dbReference type="Proteomes" id="UP000013307"/>
    </source>
</evidence>
<dbReference type="PROSITE" id="PS00198">
    <property type="entry name" value="4FE4S_FER_1"/>
    <property type="match status" value="2"/>
</dbReference>
<dbReference type="Pfam" id="PF17179">
    <property type="entry name" value="Fer4_22"/>
    <property type="match status" value="1"/>
</dbReference>
<dbReference type="Proteomes" id="UP000013307">
    <property type="component" value="Chromosome"/>
</dbReference>
<dbReference type="GeneID" id="15393454"/>
<dbReference type="GO" id="GO:0016491">
    <property type="term" value="F:oxidoreductase activity"/>
    <property type="evidence" value="ECO:0007669"/>
    <property type="project" value="UniProtKB-ARBA"/>
</dbReference>
<dbReference type="KEGG" id="ast:Asulf_01819"/>
<keyword evidence="3" id="KW-1185">Reference proteome</keyword>
<name>N0BNA5_9EURY</name>
<feature type="domain" description="4Fe-4S ferredoxin-type" evidence="1">
    <location>
        <begin position="282"/>
        <end position="316"/>
    </location>
</feature>
<evidence type="ECO:0000313" key="2">
    <source>
        <dbReference type="EMBL" id="AGK61790.1"/>
    </source>
</evidence>
<dbReference type="EMBL" id="CP005290">
    <property type="protein sequence ID" value="AGK61790.1"/>
    <property type="molecule type" value="Genomic_DNA"/>
</dbReference>
<dbReference type="InterPro" id="IPR017896">
    <property type="entry name" value="4Fe4S_Fe-S-bd"/>
</dbReference>
<dbReference type="InterPro" id="IPR009051">
    <property type="entry name" value="Helical_ferredxn"/>
</dbReference>
<dbReference type="SUPFAM" id="SSF46548">
    <property type="entry name" value="alpha-helical ferredoxin"/>
    <property type="match status" value="1"/>
</dbReference>
<dbReference type="InterPro" id="IPR017900">
    <property type="entry name" value="4Fe4S_Fe_S_CS"/>
</dbReference>
<dbReference type="eggNOG" id="arCOG05128">
    <property type="taxonomic scope" value="Archaea"/>
</dbReference>
<sequence>MYIFEGDFFKSLFDELKSKGYRIYIPDGYGFKEGEEIKEIKRSKKSAKEFFLPQNEILIKYSDWVEDVPVDNEKRAIVVSPCDARGITLLDKVFLDGLVDPYYKARRDNSLVISIACNKAGDYCFCESLGFSPYSSEGSDVFVAEVDGKYFIELSDKAKDILDIELKEADENDIEKFREKENEVKSTFKRKLNIEGLSGRLKENFESDYWKKVSINCVGCGICTFLCPTCFCFDMLDEGEKEGFRYRAWDSCQFPLYTLESSSHNPRNEKWQRLRNRFYDKFLYMLENKGEIFCVGCGRCISECPAGVDIVEVLEEVGR</sequence>
<gene>
    <name evidence="2" type="ORF">Asulf_01819</name>
</gene>
<feature type="domain" description="4Fe-4S ferredoxin-type" evidence="1">
    <location>
        <begin position="206"/>
        <end position="238"/>
    </location>
</feature>
<organism evidence="2 3">
    <name type="scientific">Archaeoglobus sulfaticallidus PM70-1</name>
    <dbReference type="NCBI Taxonomy" id="387631"/>
    <lineage>
        <taxon>Archaea</taxon>
        <taxon>Methanobacteriati</taxon>
        <taxon>Methanobacteriota</taxon>
        <taxon>Archaeoglobi</taxon>
        <taxon>Archaeoglobales</taxon>
        <taxon>Archaeoglobaceae</taxon>
        <taxon>Archaeoglobus</taxon>
    </lineage>
</organism>